<feature type="transmembrane region" description="Helical" evidence="9">
    <location>
        <begin position="107"/>
        <end position="125"/>
    </location>
</feature>
<feature type="domain" description="Signal transduction histidine kinase subgroup 3 dimerisation and phosphoacceptor" evidence="11">
    <location>
        <begin position="218"/>
        <end position="283"/>
    </location>
</feature>
<dbReference type="InterPro" id="IPR003594">
    <property type="entry name" value="HATPase_dom"/>
</dbReference>
<dbReference type="EMBL" id="FUHW01000012">
    <property type="protein sequence ID" value="SJM51483.1"/>
    <property type="molecule type" value="Genomic_DNA"/>
</dbReference>
<evidence type="ECO:0000256" key="5">
    <source>
        <dbReference type="ARBA" id="ARBA00022741"/>
    </source>
</evidence>
<keyword evidence="9" id="KW-0472">Membrane</keyword>
<evidence type="ECO:0000259" key="12">
    <source>
        <dbReference type="Pfam" id="PF23539"/>
    </source>
</evidence>
<dbReference type="PANTHER" id="PTHR24421">
    <property type="entry name" value="NITRATE/NITRITE SENSOR PROTEIN NARX-RELATED"/>
    <property type="match status" value="1"/>
</dbReference>
<dbReference type="EC" id="2.7.13.3" evidence="2"/>
<name>A0A1R4F6L1_9MICC</name>
<evidence type="ECO:0000313" key="13">
    <source>
        <dbReference type="EMBL" id="SJM51483.1"/>
    </source>
</evidence>
<dbReference type="InterPro" id="IPR036890">
    <property type="entry name" value="HATPase_C_sf"/>
</dbReference>
<evidence type="ECO:0000256" key="3">
    <source>
        <dbReference type="ARBA" id="ARBA00022553"/>
    </source>
</evidence>
<feature type="transmembrane region" description="Helical" evidence="9">
    <location>
        <begin position="132"/>
        <end position="151"/>
    </location>
</feature>
<keyword evidence="3" id="KW-0597">Phosphoprotein</keyword>
<sequence length="434" mass="47229">MSTAPLGEAQDAPAQTFAELTEQRRGPARRFMRSHRTLMDVLLAVTYFLVTAASGLESALNGRWVPWAGVLLIAVLLVVRRRWPMAVLGVVFLIEIGMQLVDPYFSATSIAVWLVLYTTATLYTARRMFTMAALLSAMQLLVQFVVVLPAFQVPEAATRFLVEDTPPAETFVWMMAALTVLSNFSVVGIGAAIRNKRLHEAELANWGSRVQRLAQVAERNRIAREMHDVVAHSLSVMIALSDGARVVLRRDPERAAEVLDELSSTGRSALADMRRVIGVLRDGSNAPLAPQPASSSLSDMLEGFRVAGLPLQITHTGSALPVDAAFQLTAYRIVQESLTNVLRYGRAVTRVHVDLSRDEDTVRIKVTDNGQLLGAKRDAIGSGQGLKGMSERAAIYDGSVYAGPGPRGGWVVHAILTVPEQATEHQPSQGEATR</sequence>
<dbReference type="GO" id="GO:0016020">
    <property type="term" value="C:membrane"/>
    <property type="evidence" value="ECO:0007669"/>
    <property type="project" value="InterPro"/>
</dbReference>
<feature type="domain" description="Histidine kinase/HSP90-like ATPase" evidence="10">
    <location>
        <begin position="329"/>
        <end position="416"/>
    </location>
</feature>
<dbReference type="GO" id="GO:0005524">
    <property type="term" value="F:ATP binding"/>
    <property type="evidence" value="ECO:0007669"/>
    <property type="project" value="UniProtKB-KW"/>
</dbReference>
<keyword evidence="4" id="KW-0808">Transferase</keyword>
<reference evidence="13 14" key="1">
    <citation type="submission" date="2017-02" db="EMBL/GenBank/DDBJ databases">
        <authorList>
            <person name="Peterson S.W."/>
        </authorList>
    </citation>
    <scope>NUCLEOTIDE SEQUENCE [LARGE SCALE GENOMIC DNA]</scope>
    <source>
        <strain evidence="13 14">B Ar 00.02</strain>
    </source>
</reference>
<dbReference type="Proteomes" id="UP000195913">
    <property type="component" value="Unassembled WGS sequence"/>
</dbReference>
<accession>A0A1R4F6L1</accession>
<keyword evidence="8" id="KW-0902">Two-component regulatory system</keyword>
<keyword evidence="5" id="KW-0547">Nucleotide-binding</keyword>
<dbReference type="AlphaFoldDB" id="A0A1R4F6L1"/>
<dbReference type="Pfam" id="PF23539">
    <property type="entry name" value="DUF7134"/>
    <property type="match status" value="1"/>
</dbReference>
<evidence type="ECO:0000256" key="2">
    <source>
        <dbReference type="ARBA" id="ARBA00012438"/>
    </source>
</evidence>
<evidence type="ECO:0000256" key="6">
    <source>
        <dbReference type="ARBA" id="ARBA00022777"/>
    </source>
</evidence>
<evidence type="ECO:0000256" key="4">
    <source>
        <dbReference type="ARBA" id="ARBA00022679"/>
    </source>
</evidence>
<evidence type="ECO:0000256" key="9">
    <source>
        <dbReference type="SAM" id="Phobius"/>
    </source>
</evidence>
<feature type="transmembrane region" description="Helical" evidence="9">
    <location>
        <begin position="38"/>
        <end position="56"/>
    </location>
</feature>
<feature type="transmembrane region" description="Helical" evidence="9">
    <location>
        <begin position="86"/>
        <end position="101"/>
    </location>
</feature>
<evidence type="ECO:0000259" key="10">
    <source>
        <dbReference type="Pfam" id="PF02518"/>
    </source>
</evidence>
<keyword evidence="14" id="KW-1185">Reference proteome</keyword>
<proteinExistence type="predicted"/>
<dbReference type="Gene3D" id="1.20.5.1930">
    <property type="match status" value="1"/>
</dbReference>
<evidence type="ECO:0000256" key="1">
    <source>
        <dbReference type="ARBA" id="ARBA00000085"/>
    </source>
</evidence>
<dbReference type="RefSeq" id="WP_086994934.1">
    <property type="nucleotide sequence ID" value="NZ_FUHW01000012.1"/>
</dbReference>
<keyword evidence="6 13" id="KW-0418">Kinase</keyword>
<organism evidence="13 14">
    <name type="scientific">Arthrobacter rhombi</name>
    <dbReference type="NCBI Taxonomy" id="71253"/>
    <lineage>
        <taxon>Bacteria</taxon>
        <taxon>Bacillati</taxon>
        <taxon>Actinomycetota</taxon>
        <taxon>Actinomycetes</taxon>
        <taxon>Micrococcales</taxon>
        <taxon>Micrococcaceae</taxon>
        <taxon>Arthrobacter</taxon>
    </lineage>
</organism>
<dbReference type="InterPro" id="IPR050482">
    <property type="entry name" value="Sensor_HK_TwoCompSys"/>
</dbReference>
<dbReference type="GO" id="GO:0046983">
    <property type="term" value="F:protein dimerization activity"/>
    <property type="evidence" value="ECO:0007669"/>
    <property type="project" value="InterPro"/>
</dbReference>
<dbReference type="PANTHER" id="PTHR24421:SF10">
    <property type="entry name" value="NITRATE_NITRITE SENSOR PROTEIN NARQ"/>
    <property type="match status" value="1"/>
</dbReference>
<keyword evidence="7" id="KW-0067">ATP-binding</keyword>
<dbReference type="GO" id="GO:0000155">
    <property type="term" value="F:phosphorelay sensor kinase activity"/>
    <property type="evidence" value="ECO:0007669"/>
    <property type="project" value="InterPro"/>
</dbReference>
<feature type="transmembrane region" description="Helical" evidence="9">
    <location>
        <begin position="62"/>
        <end position="79"/>
    </location>
</feature>
<dbReference type="InterPro" id="IPR011712">
    <property type="entry name" value="Sig_transdc_His_kin_sub3_dim/P"/>
</dbReference>
<evidence type="ECO:0000259" key="11">
    <source>
        <dbReference type="Pfam" id="PF07730"/>
    </source>
</evidence>
<protein>
    <recommendedName>
        <fullName evidence="2">histidine kinase</fullName>
        <ecNumber evidence="2">2.7.13.3</ecNumber>
    </recommendedName>
</protein>
<dbReference type="Pfam" id="PF02518">
    <property type="entry name" value="HATPase_c"/>
    <property type="match status" value="1"/>
</dbReference>
<feature type="domain" description="DUF7134" evidence="12">
    <location>
        <begin position="29"/>
        <end position="138"/>
    </location>
</feature>
<evidence type="ECO:0000256" key="7">
    <source>
        <dbReference type="ARBA" id="ARBA00022840"/>
    </source>
</evidence>
<gene>
    <name evidence="13" type="ORF">FM101_02460</name>
</gene>
<keyword evidence="9" id="KW-1133">Transmembrane helix</keyword>
<evidence type="ECO:0000313" key="14">
    <source>
        <dbReference type="Proteomes" id="UP000195913"/>
    </source>
</evidence>
<dbReference type="Gene3D" id="3.30.565.10">
    <property type="entry name" value="Histidine kinase-like ATPase, C-terminal domain"/>
    <property type="match status" value="1"/>
</dbReference>
<dbReference type="Pfam" id="PF07730">
    <property type="entry name" value="HisKA_3"/>
    <property type="match status" value="1"/>
</dbReference>
<dbReference type="SUPFAM" id="SSF55874">
    <property type="entry name" value="ATPase domain of HSP90 chaperone/DNA topoisomerase II/histidine kinase"/>
    <property type="match status" value="1"/>
</dbReference>
<comment type="catalytic activity">
    <reaction evidence="1">
        <text>ATP + protein L-histidine = ADP + protein N-phospho-L-histidine.</text>
        <dbReference type="EC" id="2.7.13.3"/>
    </reaction>
</comment>
<dbReference type="CDD" id="cd16917">
    <property type="entry name" value="HATPase_UhpB-NarQ-NarX-like"/>
    <property type="match status" value="1"/>
</dbReference>
<keyword evidence="9" id="KW-0812">Transmembrane</keyword>
<feature type="transmembrane region" description="Helical" evidence="9">
    <location>
        <begin position="171"/>
        <end position="193"/>
    </location>
</feature>
<dbReference type="InterPro" id="IPR055558">
    <property type="entry name" value="DUF7134"/>
</dbReference>
<evidence type="ECO:0000256" key="8">
    <source>
        <dbReference type="ARBA" id="ARBA00023012"/>
    </source>
</evidence>